<feature type="domain" description="Calx-beta" evidence="5">
    <location>
        <begin position="358"/>
        <end position="455"/>
    </location>
</feature>
<proteinExistence type="predicted"/>
<dbReference type="InterPro" id="IPR012334">
    <property type="entry name" value="Pectin_lyas_fold"/>
</dbReference>
<dbReference type="PANTHER" id="PTHR11878:SF65">
    <property type="entry name" value="NA_CA-EXCHANGE PROTEIN, ISOFORM G"/>
    <property type="match status" value="1"/>
</dbReference>
<dbReference type="Gene3D" id="2.160.20.10">
    <property type="entry name" value="Single-stranded right-handed beta-helix, Pectin lyase-like"/>
    <property type="match status" value="1"/>
</dbReference>
<evidence type="ECO:0000313" key="6">
    <source>
        <dbReference type="EMBL" id="MFB2935227.1"/>
    </source>
</evidence>
<name>A0ABV4Y8T2_9CYAN</name>
<evidence type="ECO:0000256" key="2">
    <source>
        <dbReference type="ARBA" id="ARBA00022737"/>
    </source>
</evidence>
<keyword evidence="7" id="KW-1185">Reference proteome</keyword>
<reference evidence="6 7" key="1">
    <citation type="submission" date="2024-09" db="EMBL/GenBank/DDBJ databases">
        <title>Floridaenema gen nov. (Aerosakkonemataceae, Aerosakkonematales ord. nov., Cyanobacteria) from benthic tropical and subtropical fresh waters, with the description of four new species.</title>
        <authorList>
            <person name="Moretto J.A."/>
            <person name="Berthold D.E."/>
            <person name="Lefler F.W."/>
            <person name="Huang I.-S."/>
            <person name="Laughinghouse H. IV."/>
        </authorList>
    </citation>
    <scope>NUCLEOTIDE SEQUENCE [LARGE SCALE GENOMIC DNA]</scope>
    <source>
        <strain evidence="6 7">BLCC-F154</strain>
    </source>
</reference>
<comment type="caution">
    <text evidence="6">The sequence shown here is derived from an EMBL/GenBank/DDBJ whole genome shotgun (WGS) entry which is preliminary data.</text>
</comment>
<organism evidence="6 7">
    <name type="scientific">Floridaenema fluviatile BLCC-F154</name>
    <dbReference type="NCBI Taxonomy" id="3153640"/>
    <lineage>
        <taxon>Bacteria</taxon>
        <taxon>Bacillati</taxon>
        <taxon>Cyanobacteriota</taxon>
        <taxon>Cyanophyceae</taxon>
        <taxon>Oscillatoriophycideae</taxon>
        <taxon>Aerosakkonematales</taxon>
        <taxon>Aerosakkonemataceae</taxon>
        <taxon>Floridanema</taxon>
        <taxon>Floridanema fluviatile</taxon>
    </lineage>
</organism>
<feature type="domain" description="Calx-beta" evidence="5">
    <location>
        <begin position="471"/>
        <end position="578"/>
    </location>
</feature>
<keyword evidence="3" id="KW-0106">Calcium</keyword>
<evidence type="ECO:0000259" key="5">
    <source>
        <dbReference type="SMART" id="SM00237"/>
    </source>
</evidence>
<dbReference type="SUPFAM" id="SSF51126">
    <property type="entry name" value="Pectin lyase-like"/>
    <property type="match status" value="1"/>
</dbReference>
<protein>
    <submittedName>
        <fullName evidence="6">Calx-beta domain-containing protein</fullName>
    </submittedName>
</protein>
<evidence type="ECO:0000256" key="4">
    <source>
        <dbReference type="ARBA" id="ARBA00023065"/>
    </source>
</evidence>
<gene>
    <name evidence="6" type="ORF">ACE1B6_08100</name>
</gene>
<dbReference type="Pfam" id="PF03160">
    <property type="entry name" value="Calx-beta"/>
    <property type="match status" value="2"/>
</dbReference>
<dbReference type="Proteomes" id="UP001576776">
    <property type="component" value="Unassembled WGS sequence"/>
</dbReference>
<feature type="domain" description="Calx-beta" evidence="5">
    <location>
        <begin position="247"/>
        <end position="342"/>
    </location>
</feature>
<dbReference type="PANTHER" id="PTHR11878">
    <property type="entry name" value="SODIUM/CALCIUM EXCHANGER"/>
    <property type="match status" value="1"/>
</dbReference>
<dbReference type="InterPro" id="IPR003644">
    <property type="entry name" value="Calx_beta"/>
</dbReference>
<evidence type="ECO:0000256" key="1">
    <source>
        <dbReference type="ARBA" id="ARBA00022729"/>
    </source>
</evidence>
<keyword evidence="4" id="KW-0813">Transport</keyword>
<dbReference type="SMART" id="SM00237">
    <property type="entry name" value="Calx_beta"/>
    <property type="match status" value="3"/>
</dbReference>
<dbReference type="EMBL" id="JBHFNS010000036">
    <property type="protein sequence ID" value="MFB2935227.1"/>
    <property type="molecule type" value="Genomic_DNA"/>
</dbReference>
<evidence type="ECO:0000256" key="3">
    <source>
        <dbReference type="ARBA" id="ARBA00022837"/>
    </source>
</evidence>
<keyword evidence="4" id="KW-0406">Ion transport</keyword>
<evidence type="ECO:0000313" key="7">
    <source>
        <dbReference type="Proteomes" id="UP001576776"/>
    </source>
</evidence>
<dbReference type="InterPro" id="IPR006626">
    <property type="entry name" value="PbH1"/>
</dbReference>
<dbReference type="SUPFAM" id="SSF141072">
    <property type="entry name" value="CalX-like"/>
    <property type="match status" value="3"/>
</dbReference>
<keyword evidence="2" id="KW-0677">Repeat</keyword>
<keyword evidence="1" id="KW-0732">Signal</keyword>
<dbReference type="Gene3D" id="2.60.40.2030">
    <property type="match status" value="3"/>
</dbReference>
<dbReference type="InterPro" id="IPR011050">
    <property type="entry name" value="Pectin_lyase_fold/virulence"/>
</dbReference>
<dbReference type="SMART" id="SM00710">
    <property type="entry name" value="PbH1"/>
    <property type="match status" value="6"/>
</dbReference>
<dbReference type="RefSeq" id="WP_413256745.1">
    <property type="nucleotide sequence ID" value="NZ_JBHFNS010000036.1"/>
</dbReference>
<accession>A0ABV4Y8T2</accession>
<sequence length="955" mass="98804">MAITPISGTLGRSTNYTNNPLGLTNFENEWLTAADNQGITISGSTTSTFNNTGTADLSLLNYSTNPDLNLSNLKFDVTGQAGNDTFGNISGIGVADSYDGWWNSATKVRAEINYNPNNGESQVLTFTWGPNQSVQSALIDLSLFAPKSGEKHGDEVGFLQAFKDGQEVDITATRVGGGLASSIDNSGIGVKFTADDATNYDYKFQISNADFDELRFTARPYANPTGTVPIVNGIITDSSDYLVQKIDYTGTVDQPVIEFSDPQYTVLEDGTAVMAVTVVRSGGLEGPASATINLTDGTAVAPDDYDSTPITVNFADGETTQVITIPVVNDGIAEPTETVNLSLVNPSPGAVIGTQSSAVLNIVDPPTLQFSNPQYVVNEDGTPILAVTVVRSGDTSGPVSATVNLSNGTATTPDDYNNTPITVNFAAGETSQVVTVPIVDDTLVEPLPPETVNLALVNPTGGAIIGTQDTAVLNILDNDVPPPAKPLVFVAALDPTAGEPSLPEGTGTFQFARTGGDINQALTIQYSITGTATAGTDYTPLTGTVTIAAGQSVSDPVILTPLDDASNEPAETVTVKILEDLPYQVGSADTATVKILDNDPLMGTPTNASRVLRYNAAGAFVGSHNTITEAVTAAVANDIIVPQAGFYVEPNTVFIDKALTIRGANAGVSPGTSTVPQSVVSTAPNIPVFTILPGANNVTIEGMTIQLGGDNSNGIRLQGASENLVIRQNVFNGQGPFNGGVIFLDSGGTGGSVSVIDNLIRDVSTNPGSTTSGLQAFRQDTIRVTDNVIANLTGPGIAADAIINPDSVITNNKVTNAGEQGIQLAGGNATIENNEIADTNLSQGIDRAGIRLRDSGFGAVLLGDVNVRSNLITNSYNGVAVRSGTNVPATLAVNFNNLIGNTNAALYHDGTGTLDATNNWWDDPTGPVVGGTGRNAIAGPSANLVTFDPFATTPF</sequence>
<dbReference type="InterPro" id="IPR038081">
    <property type="entry name" value="CalX-like_sf"/>
</dbReference>
<dbReference type="InterPro" id="IPR051171">
    <property type="entry name" value="CaCA"/>
</dbReference>